<feature type="region of interest" description="Disordered" evidence="1">
    <location>
        <begin position="35"/>
        <end position="67"/>
    </location>
</feature>
<reference evidence="2 3" key="1">
    <citation type="journal article" date="2012" name="J. Bacteriol.">
        <title>Draft Genome Sequence of the Purple Photosynthetic Bacterium Phaeospirillum molischianum DSM120, a Particularly Versatile Bacterium.</title>
        <authorList>
            <person name="Duquesne K."/>
            <person name="Prima V."/>
            <person name="Ji B."/>
            <person name="Rouy Z."/>
            <person name="Medigue C."/>
            <person name="Talla E."/>
            <person name="Sturgis J.N."/>
        </authorList>
    </citation>
    <scope>NUCLEOTIDE SEQUENCE [LARGE SCALE GENOMIC DNA]</scope>
    <source>
        <strain evidence="3">DSM120</strain>
    </source>
</reference>
<evidence type="ECO:0000313" key="2">
    <source>
        <dbReference type="EMBL" id="CCG41807.1"/>
    </source>
</evidence>
<name>H8FTV0_MAGML</name>
<dbReference type="Proteomes" id="UP000004169">
    <property type="component" value="Unassembled WGS sequence"/>
</dbReference>
<organism evidence="2 3">
    <name type="scientific">Magnetospirillum molischianum DSM 120</name>
    <dbReference type="NCBI Taxonomy" id="1150626"/>
    <lineage>
        <taxon>Bacteria</taxon>
        <taxon>Pseudomonadati</taxon>
        <taxon>Pseudomonadota</taxon>
        <taxon>Alphaproteobacteria</taxon>
        <taxon>Rhodospirillales</taxon>
        <taxon>Rhodospirillaceae</taxon>
        <taxon>Magnetospirillum</taxon>
    </lineage>
</organism>
<dbReference type="EMBL" id="CAHP01000022">
    <property type="protein sequence ID" value="CCG41807.1"/>
    <property type="molecule type" value="Genomic_DNA"/>
</dbReference>
<comment type="caution">
    <text evidence="2">The sequence shown here is derived from an EMBL/GenBank/DDBJ whole genome shotgun (WGS) entry which is preliminary data.</text>
</comment>
<accession>H8FTV0</accession>
<keyword evidence="3" id="KW-1185">Reference proteome</keyword>
<protein>
    <submittedName>
        <fullName evidence="2">Uncharacterized protein</fullName>
    </submittedName>
</protein>
<gene>
    <name evidence="2" type="ORF">PHAMO_290095</name>
</gene>
<evidence type="ECO:0000256" key="1">
    <source>
        <dbReference type="SAM" id="MobiDB-lite"/>
    </source>
</evidence>
<sequence length="67" mass="6992">MMNAAHCGMKATMSSGIDRNRSCLEASESLFTHSGALVEPGKSSSKKTIQGRVGSSLPDAALNMTFS</sequence>
<dbReference type="AlphaFoldDB" id="H8FTV0"/>
<proteinExistence type="predicted"/>
<evidence type="ECO:0000313" key="3">
    <source>
        <dbReference type="Proteomes" id="UP000004169"/>
    </source>
</evidence>